<dbReference type="PRINTS" id="PR00126">
    <property type="entry name" value="ATPASEGAMMA"/>
</dbReference>
<dbReference type="Pfam" id="PF00231">
    <property type="entry name" value="ATP-synt"/>
    <property type="match status" value="1"/>
</dbReference>
<reference evidence="11 12" key="1">
    <citation type="submission" date="2023-07" db="EMBL/GenBank/DDBJ databases">
        <title>Genomic Encyclopedia of Type Strains, Phase IV (KMG-IV): sequencing the most valuable type-strain genomes for metagenomic binning, comparative biology and taxonomic classification.</title>
        <authorList>
            <person name="Goeker M."/>
        </authorList>
    </citation>
    <scope>NUCLEOTIDE SEQUENCE [LARGE SCALE GENOMIC DNA]</scope>
    <source>
        <strain evidence="11 12">DSM 16784</strain>
    </source>
</reference>
<evidence type="ECO:0000256" key="4">
    <source>
        <dbReference type="ARBA" id="ARBA00022448"/>
    </source>
</evidence>
<evidence type="ECO:0000256" key="6">
    <source>
        <dbReference type="ARBA" id="ARBA00023065"/>
    </source>
</evidence>
<keyword evidence="12" id="KW-1185">Reference proteome</keyword>
<comment type="caution">
    <text evidence="11">The sequence shown here is derived from an EMBL/GenBank/DDBJ whole genome shotgun (WGS) entry which is preliminary data.</text>
</comment>
<dbReference type="RefSeq" id="WP_307406618.1">
    <property type="nucleotide sequence ID" value="NZ_JAUSUR010000002.1"/>
</dbReference>
<dbReference type="Proteomes" id="UP001230220">
    <property type="component" value="Unassembled WGS sequence"/>
</dbReference>
<dbReference type="InterPro" id="IPR023632">
    <property type="entry name" value="ATP_synth_F1_gsu_CS"/>
</dbReference>
<evidence type="ECO:0000256" key="7">
    <source>
        <dbReference type="ARBA" id="ARBA00023136"/>
    </source>
</evidence>
<dbReference type="InterPro" id="IPR035968">
    <property type="entry name" value="ATP_synth_F1_ATPase_gsu"/>
</dbReference>
<gene>
    <name evidence="10" type="primary">atpG</name>
    <name evidence="11" type="ORF">J2S15_001336</name>
</gene>
<dbReference type="SUPFAM" id="SSF52943">
    <property type="entry name" value="ATP synthase (F1-ATPase), gamma subunit"/>
    <property type="match status" value="1"/>
</dbReference>
<evidence type="ECO:0000256" key="3">
    <source>
        <dbReference type="ARBA" id="ARBA00007681"/>
    </source>
</evidence>
<comment type="function">
    <text evidence="1 10">Produces ATP from ADP in the presence of a proton gradient across the membrane. The gamma chain is believed to be important in regulating ATPase activity and the flow of protons through the CF(0) complex.</text>
</comment>
<evidence type="ECO:0000256" key="8">
    <source>
        <dbReference type="ARBA" id="ARBA00023196"/>
    </source>
</evidence>
<keyword evidence="6 10" id="KW-0406">Ion transport</keyword>
<dbReference type="PROSITE" id="PS00153">
    <property type="entry name" value="ATPASE_GAMMA"/>
    <property type="match status" value="1"/>
</dbReference>
<evidence type="ECO:0000256" key="9">
    <source>
        <dbReference type="ARBA" id="ARBA00023310"/>
    </source>
</evidence>
<dbReference type="Gene3D" id="3.40.1380.10">
    <property type="match status" value="1"/>
</dbReference>
<sequence>MASKLEIKSRIRSVDSTKKITKAMQLVAASKLRKSKDRMENNREYAHYLKESVDTILSSIKATDHHYTVRNQSEKVLTIIYTSDMGLCGGYNGNTFKKIVEWLNPEDPVIILGSRGSAWLSRRDYNVMKSLTNVDEEGYEDIVDVATMALEMYEKKEIGKIQILYTQFINSLSFEPTLVQLLPVERNMELEKEVLPQDTIFEPDGEAILDELIPLYLKSLLYSYWLETKNSEQASRQSAMENATDNAQELRDALELKFNQARQAAITQEITEIVGGANAL</sequence>
<comment type="subunit">
    <text evidence="10">F-type ATPases have 2 components, CF(1) - the catalytic core - and CF(0) - the membrane proton channel. CF(1) has five subunits: alpha(3), beta(3), gamma(1), delta(1), epsilon(1). CF(0) has three main subunits: a, b and c.</text>
</comment>
<keyword evidence="10" id="KW-1003">Cell membrane</keyword>
<keyword evidence="8 10" id="KW-0139">CF(1)</keyword>
<dbReference type="PANTHER" id="PTHR11693:SF22">
    <property type="entry name" value="ATP SYNTHASE SUBUNIT GAMMA, MITOCHONDRIAL"/>
    <property type="match status" value="1"/>
</dbReference>
<evidence type="ECO:0000313" key="11">
    <source>
        <dbReference type="EMBL" id="MDQ0360591.1"/>
    </source>
</evidence>
<keyword evidence="9 10" id="KW-0066">ATP synthesis</keyword>
<comment type="subcellular location">
    <subcellularLocation>
        <location evidence="10">Cell membrane</location>
        <topology evidence="10">Peripheral membrane protein</topology>
    </subcellularLocation>
    <subcellularLocation>
        <location evidence="2">Membrane</location>
        <topology evidence="2">Peripheral membrane protein</topology>
    </subcellularLocation>
</comment>
<dbReference type="PANTHER" id="PTHR11693">
    <property type="entry name" value="ATP SYNTHASE GAMMA CHAIN"/>
    <property type="match status" value="1"/>
</dbReference>
<keyword evidence="4 10" id="KW-0813">Transport</keyword>
<dbReference type="CDD" id="cd12151">
    <property type="entry name" value="F1-ATPase_gamma"/>
    <property type="match status" value="1"/>
</dbReference>
<evidence type="ECO:0000256" key="5">
    <source>
        <dbReference type="ARBA" id="ARBA00022781"/>
    </source>
</evidence>
<keyword evidence="7 10" id="KW-0472">Membrane</keyword>
<evidence type="ECO:0000256" key="1">
    <source>
        <dbReference type="ARBA" id="ARBA00003456"/>
    </source>
</evidence>
<evidence type="ECO:0000313" key="12">
    <source>
        <dbReference type="Proteomes" id="UP001230220"/>
    </source>
</evidence>
<dbReference type="EMBL" id="JAUSUR010000002">
    <property type="protein sequence ID" value="MDQ0360591.1"/>
    <property type="molecule type" value="Genomic_DNA"/>
</dbReference>
<evidence type="ECO:0000256" key="10">
    <source>
        <dbReference type="HAMAP-Rule" id="MF_00815"/>
    </source>
</evidence>
<dbReference type="InterPro" id="IPR000131">
    <property type="entry name" value="ATP_synth_F1_gsu"/>
</dbReference>
<protein>
    <recommendedName>
        <fullName evidence="10">ATP synthase gamma chain</fullName>
    </recommendedName>
    <alternativeName>
        <fullName evidence="10">ATP synthase F1 sector gamma subunit</fullName>
    </alternativeName>
    <alternativeName>
        <fullName evidence="10">F-ATPase gamma subunit</fullName>
    </alternativeName>
</protein>
<dbReference type="NCBIfam" id="TIGR01146">
    <property type="entry name" value="ATPsyn_F1gamma"/>
    <property type="match status" value="1"/>
</dbReference>
<evidence type="ECO:0000256" key="2">
    <source>
        <dbReference type="ARBA" id="ARBA00004170"/>
    </source>
</evidence>
<name>A0ABU0E1I2_9FIRM</name>
<dbReference type="HAMAP" id="MF_00815">
    <property type="entry name" value="ATP_synth_gamma_bact"/>
    <property type="match status" value="1"/>
</dbReference>
<accession>A0ABU0E1I2</accession>
<dbReference type="Gene3D" id="1.10.287.80">
    <property type="entry name" value="ATP synthase, gamma subunit, helix hairpin domain"/>
    <property type="match status" value="1"/>
</dbReference>
<comment type="similarity">
    <text evidence="3 10">Belongs to the ATPase gamma chain family.</text>
</comment>
<proteinExistence type="inferred from homology"/>
<keyword evidence="5 10" id="KW-0375">Hydrogen ion transport</keyword>
<organism evidence="11 12">
    <name type="scientific">Breznakia pachnodae</name>
    <dbReference type="NCBI Taxonomy" id="265178"/>
    <lineage>
        <taxon>Bacteria</taxon>
        <taxon>Bacillati</taxon>
        <taxon>Bacillota</taxon>
        <taxon>Erysipelotrichia</taxon>
        <taxon>Erysipelotrichales</taxon>
        <taxon>Erysipelotrichaceae</taxon>
        <taxon>Breznakia</taxon>
    </lineage>
</organism>